<keyword evidence="2" id="KW-1185">Reference proteome</keyword>
<dbReference type="PATRIC" id="fig|348824.6.peg.2168"/>
<dbReference type="RefSeq" id="WP_037069681.1">
    <property type="nucleotide sequence ID" value="NZ_HG916852.1"/>
</dbReference>
<dbReference type="Gene3D" id="1.10.10.60">
    <property type="entry name" value="Homeodomain-like"/>
    <property type="match status" value="1"/>
</dbReference>
<name>W6RTM5_9HYPH</name>
<dbReference type="HOGENOM" id="CLU_123874_1_0_5"/>
<protein>
    <submittedName>
        <fullName evidence="1">Terminase small subunit protein</fullName>
    </submittedName>
</protein>
<dbReference type="AlphaFoldDB" id="W6RTM5"/>
<proteinExistence type="predicted"/>
<gene>
    <name evidence="1" type="ORF">LPU83_2009</name>
</gene>
<reference evidence="1" key="1">
    <citation type="submission" date="2013-11" db="EMBL/GenBank/DDBJ databases">
        <title>Draft genome sequence of the broad-host-range Rhizobium sp. LPU83 strain, a member of the low-genetic diversity Oregon-like Rhizobium sp. group.</title>
        <authorList>
            <person name="Wibberg D."/>
            <person name="Puehler A."/>
            <person name="Schlueter A."/>
        </authorList>
    </citation>
    <scope>NUCLEOTIDE SEQUENCE [LARGE SCALE GENOMIC DNA]</scope>
    <source>
        <strain evidence="1">LPU83</strain>
    </source>
</reference>
<dbReference type="Proteomes" id="UP000019443">
    <property type="component" value="Chromosome"/>
</dbReference>
<sequence length="152" mass="17213">MAGVSTYTEEMADIICERIANGESLKGICEDEAMPSKATVFKWLGENASFSDKYARARETQADAIFDEILSIADDGRNDWMQKNFGEESRWVENGEALRRSQLRIDARKWMAGKLRPKKYGEKLEIDQKTTHEVGNSVSALMEAIDGRTRTK</sequence>
<evidence type="ECO:0000313" key="2">
    <source>
        <dbReference type="Proteomes" id="UP000019443"/>
    </source>
</evidence>
<dbReference type="InterPro" id="IPR048683">
    <property type="entry name" value="Sf6_terminase"/>
</dbReference>
<dbReference type="Pfam" id="PF20901">
    <property type="entry name" value="Sf6_terminase"/>
    <property type="match status" value="1"/>
</dbReference>
<organism evidence="1 2">
    <name type="scientific">Rhizobium favelukesii</name>
    <dbReference type="NCBI Taxonomy" id="348824"/>
    <lineage>
        <taxon>Bacteria</taxon>
        <taxon>Pseudomonadati</taxon>
        <taxon>Pseudomonadota</taxon>
        <taxon>Alphaproteobacteria</taxon>
        <taxon>Hyphomicrobiales</taxon>
        <taxon>Rhizobiaceae</taxon>
        <taxon>Rhizobium/Agrobacterium group</taxon>
        <taxon>Rhizobium</taxon>
    </lineage>
</organism>
<accession>W6RTM5</accession>
<dbReference type="KEGG" id="rhl:LPU83_2009"/>
<dbReference type="eggNOG" id="ENOG5032T8S">
    <property type="taxonomic scope" value="Bacteria"/>
</dbReference>
<evidence type="ECO:0000313" key="1">
    <source>
        <dbReference type="EMBL" id="CDM57666.1"/>
    </source>
</evidence>
<dbReference type="EMBL" id="HG916852">
    <property type="protein sequence ID" value="CDM57666.1"/>
    <property type="molecule type" value="Genomic_DNA"/>
</dbReference>